<dbReference type="Gene3D" id="1.20.1290.10">
    <property type="entry name" value="AhpD-like"/>
    <property type="match status" value="1"/>
</dbReference>
<dbReference type="OrthoDB" id="9801997at2"/>
<keyword evidence="3" id="KW-0560">Oxidoreductase</keyword>
<keyword evidence="4" id="KW-1185">Reference proteome</keyword>
<keyword evidence="1" id="KW-0472">Membrane</keyword>
<dbReference type="InterPro" id="IPR003779">
    <property type="entry name" value="CMD-like"/>
</dbReference>
<evidence type="ECO:0000313" key="3">
    <source>
        <dbReference type="EMBL" id="SIO02346.1"/>
    </source>
</evidence>
<evidence type="ECO:0000256" key="1">
    <source>
        <dbReference type="SAM" id="Phobius"/>
    </source>
</evidence>
<feature type="transmembrane region" description="Helical" evidence="1">
    <location>
        <begin position="164"/>
        <end position="187"/>
    </location>
</feature>
<protein>
    <submittedName>
        <fullName evidence="3">Alkylhydroperoxidase AhpD family core domain-containing protein</fullName>
    </submittedName>
</protein>
<dbReference type="Pfam" id="PF02627">
    <property type="entry name" value="CMD"/>
    <property type="match status" value="1"/>
</dbReference>
<dbReference type="GO" id="GO:0051920">
    <property type="term" value="F:peroxiredoxin activity"/>
    <property type="evidence" value="ECO:0007669"/>
    <property type="project" value="InterPro"/>
</dbReference>
<keyword evidence="3" id="KW-0575">Peroxidase</keyword>
<dbReference type="eggNOG" id="COG2128">
    <property type="taxonomic scope" value="Bacteria"/>
</dbReference>
<sequence>MAQEFYKKNYSIQEFYPILYQGIRTMKYMIKAKKDKSLQSELIERIMLGVTEVNGCEVCSYAHTKMALLEQGFSNQEIQNLLTGTADDIPSDEMPAFLFAQHYADTRGNPTEESWNRIVSLYGENKATGILGAIRSIMIGNVHGIALSALFSRIKGKAIKKSSLFYELGMISSLIIYLPVAIFQAIIADFLKKPIIRFS</sequence>
<dbReference type="AlphaFoldDB" id="A0A1N6G466"/>
<dbReference type="InterPro" id="IPR029032">
    <property type="entry name" value="AhpD-like"/>
</dbReference>
<organism evidence="3 4">
    <name type="scientific">Carnobacterium alterfunditum</name>
    <dbReference type="NCBI Taxonomy" id="28230"/>
    <lineage>
        <taxon>Bacteria</taxon>
        <taxon>Bacillati</taxon>
        <taxon>Bacillota</taxon>
        <taxon>Bacilli</taxon>
        <taxon>Lactobacillales</taxon>
        <taxon>Carnobacteriaceae</taxon>
        <taxon>Carnobacterium</taxon>
    </lineage>
</organism>
<keyword evidence="1" id="KW-1133">Transmembrane helix</keyword>
<feature type="domain" description="Carboxymuconolactone decarboxylase-like" evidence="2">
    <location>
        <begin position="29"/>
        <end position="88"/>
    </location>
</feature>
<evidence type="ECO:0000259" key="2">
    <source>
        <dbReference type="Pfam" id="PF02627"/>
    </source>
</evidence>
<accession>A0A1N6G466</accession>
<dbReference type="Proteomes" id="UP000184758">
    <property type="component" value="Unassembled WGS sequence"/>
</dbReference>
<proteinExistence type="predicted"/>
<name>A0A1N6G466_9LACT</name>
<keyword evidence="1" id="KW-0812">Transmembrane</keyword>
<reference evidence="4" key="1">
    <citation type="submission" date="2016-11" db="EMBL/GenBank/DDBJ databases">
        <authorList>
            <person name="Varghese N."/>
            <person name="Submissions S."/>
        </authorList>
    </citation>
    <scope>NUCLEOTIDE SEQUENCE [LARGE SCALE GENOMIC DNA]</scope>
    <source>
        <strain evidence="4">313</strain>
    </source>
</reference>
<evidence type="ECO:0000313" key="4">
    <source>
        <dbReference type="Proteomes" id="UP000184758"/>
    </source>
</evidence>
<gene>
    <name evidence="3" type="ORF">SAMN05878443_1015</name>
</gene>
<dbReference type="EMBL" id="FSRN01000001">
    <property type="protein sequence ID" value="SIO02346.1"/>
    <property type="molecule type" value="Genomic_DNA"/>
</dbReference>
<dbReference type="SUPFAM" id="SSF69118">
    <property type="entry name" value="AhpD-like"/>
    <property type="match status" value="1"/>
</dbReference>
<dbReference type="RefSeq" id="WP_034547817.1">
    <property type="nucleotide sequence ID" value="NZ_FSRN01000001.1"/>
</dbReference>